<name>E4T5U6_PALPW</name>
<evidence type="ECO:0000313" key="1">
    <source>
        <dbReference type="EMBL" id="ADQ80090.1"/>
    </source>
</evidence>
<reference evidence="1 2" key="2">
    <citation type="journal article" date="2011" name="Stand. Genomic Sci.">
        <title>Complete genome sequence of Paludibacter propionicigenes type strain (WB4).</title>
        <authorList>
            <person name="Gronow S."/>
            <person name="Munk C."/>
            <person name="Lapidus A."/>
            <person name="Nolan M."/>
            <person name="Lucas S."/>
            <person name="Hammon N."/>
            <person name="Deshpande S."/>
            <person name="Cheng J.F."/>
            <person name="Tapia R."/>
            <person name="Han C."/>
            <person name="Goodwin L."/>
            <person name="Pitluck S."/>
            <person name="Liolios K."/>
            <person name="Ivanova N."/>
            <person name="Mavromatis K."/>
            <person name="Mikhailova N."/>
            <person name="Pati A."/>
            <person name="Chen A."/>
            <person name="Palaniappan K."/>
            <person name="Land M."/>
            <person name="Hauser L."/>
            <person name="Chang Y.J."/>
            <person name="Jeffries C.D."/>
            <person name="Brambilla E."/>
            <person name="Rohde M."/>
            <person name="Goker M."/>
            <person name="Detter J.C."/>
            <person name="Woyke T."/>
            <person name="Bristow J."/>
            <person name="Eisen J.A."/>
            <person name="Markowitz V."/>
            <person name="Hugenholtz P."/>
            <person name="Kyrpides N.C."/>
            <person name="Klenk H.P."/>
        </authorList>
    </citation>
    <scope>NUCLEOTIDE SEQUENCE [LARGE SCALE GENOMIC DNA]</scope>
    <source>
        <strain evidence="2">DSM 17365 / JCM 13257 / WB4</strain>
    </source>
</reference>
<dbReference type="AlphaFoldDB" id="E4T5U6"/>
<proteinExistence type="predicted"/>
<sequence>MIDTINSMNKSNSLKSKTKIDQIKYLNEMINSQKVSFHISEPGVHFALKIRPEVLEEYLKRETKELNVEQKFTLITKISGGLNEKRH</sequence>
<accession>E4T5U6</accession>
<dbReference type="EMBL" id="CP002345">
    <property type="protein sequence ID" value="ADQ80090.1"/>
    <property type="molecule type" value="Genomic_DNA"/>
</dbReference>
<dbReference type="Proteomes" id="UP000008718">
    <property type="component" value="Chromosome"/>
</dbReference>
<evidence type="ECO:0000313" key="2">
    <source>
        <dbReference type="Proteomes" id="UP000008718"/>
    </source>
</evidence>
<dbReference type="KEGG" id="ppn:Palpr_1951"/>
<protein>
    <submittedName>
        <fullName evidence="1">Uncharacterized protein</fullName>
    </submittedName>
</protein>
<keyword evidence="2" id="KW-1185">Reference proteome</keyword>
<dbReference type="HOGENOM" id="CLU_2480483_0_0_10"/>
<gene>
    <name evidence="1" type="ordered locus">Palpr_1951</name>
</gene>
<reference key="1">
    <citation type="submission" date="2010-11" db="EMBL/GenBank/DDBJ databases">
        <title>The complete genome of Paludibacter propionicigenes DSM 17365.</title>
        <authorList>
            <consortium name="US DOE Joint Genome Institute (JGI-PGF)"/>
            <person name="Lucas S."/>
            <person name="Copeland A."/>
            <person name="Lapidus A."/>
            <person name="Bruce D."/>
            <person name="Goodwin L."/>
            <person name="Pitluck S."/>
            <person name="Kyrpides N."/>
            <person name="Mavromatis K."/>
            <person name="Ivanova N."/>
            <person name="Munk A.C."/>
            <person name="Brettin T."/>
            <person name="Detter J.C."/>
            <person name="Han C."/>
            <person name="Tapia R."/>
            <person name="Land M."/>
            <person name="Hauser L."/>
            <person name="Markowitz V."/>
            <person name="Cheng J.-F."/>
            <person name="Hugenholtz P."/>
            <person name="Woyke T."/>
            <person name="Wu D."/>
            <person name="Gronow S."/>
            <person name="Wellnitz S."/>
            <person name="Brambilla E."/>
            <person name="Klenk H.-P."/>
            <person name="Eisen J.A."/>
        </authorList>
    </citation>
    <scope>NUCLEOTIDE SEQUENCE</scope>
    <source>
        <strain>WB4</strain>
    </source>
</reference>
<organism evidence="1 2">
    <name type="scientific">Paludibacter propionicigenes (strain DSM 17365 / JCM 13257 / WB4)</name>
    <dbReference type="NCBI Taxonomy" id="694427"/>
    <lineage>
        <taxon>Bacteria</taxon>
        <taxon>Pseudomonadati</taxon>
        <taxon>Bacteroidota</taxon>
        <taxon>Bacteroidia</taxon>
        <taxon>Bacteroidales</taxon>
        <taxon>Paludibacteraceae</taxon>
        <taxon>Paludibacter</taxon>
    </lineage>
</organism>